<dbReference type="Gramene" id="BGIOSGA029296-TA">
    <property type="protein sequence ID" value="BGIOSGA029296-PA"/>
    <property type="gene ID" value="BGIOSGA029296"/>
</dbReference>
<dbReference type="EMBL" id="CM000134">
    <property type="protein sequence ID" value="EEC85031.1"/>
    <property type="molecule type" value="Genomic_DNA"/>
</dbReference>
<protein>
    <recommendedName>
        <fullName evidence="4">DUF4283 domain-containing protein</fullName>
    </recommendedName>
</protein>
<evidence type="ECO:0008006" key="4">
    <source>
        <dbReference type="Google" id="ProtNLM"/>
    </source>
</evidence>
<dbReference type="HOGENOM" id="CLU_807489_0_0_1"/>
<dbReference type="Proteomes" id="UP000007015">
    <property type="component" value="Chromosome 9"/>
</dbReference>
<evidence type="ECO:0000256" key="1">
    <source>
        <dbReference type="SAM" id="MobiDB-lite"/>
    </source>
</evidence>
<name>B8BEC8_ORYSI</name>
<evidence type="ECO:0000313" key="3">
    <source>
        <dbReference type="Proteomes" id="UP000007015"/>
    </source>
</evidence>
<proteinExistence type="predicted"/>
<organism evidence="2 3">
    <name type="scientific">Oryza sativa subsp. indica</name>
    <name type="common">Rice</name>
    <dbReference type="NCBI Taxonomy" id="39946"/>
    <lineage>
        <taxon>Eukaryota</taxon>
        <taxon>Viridiplantae</taxon>
        <taxon>Streptophyta</taxon>
        <taxon>Embryophyta</taxon>
        <taxon>Tracheophyta</taxon>
        <taxon>Spermatophyta</taxon>
        <taxon>Magnoliopsida</taxon>
        <taxon>Liliopsida</taxon>
        <taxon>Poales</taxon>
        <taxon>Poaceae</taxon>
        <taxon>BOP clade</taxon>
        <taxon>Oryzoideae</taxon>
        <taxon>Oryzeae</taxon>
        <taxon>Oryzinae</taxon>
        <taxon>Oryza</taxon>
        <taxon>Oryza sativa</taxon>
    </lineage>
</organism>
<reference evidence="2 3" key="1">
    <citation type="journal article" date="2005" name="PLoS Biol.">
        <title>The genomes of Oryza sativa: a history of duplications.</title>
        <authorList>
            <person name="Yu J."/>
            <person name="Wang J."/>
            <person name="Lin W."/>
            <person name="Li S."/>
            <person name="Li H."/>
            <person name="Zhou J."/>
            <person name="Ni P."/>
            <person name="Dong W."/>
            <person name="Hu S."/>
            <person name="Zeng C."/>
            <person name="Zhang J."/>
            <person name="Zhang Y."/>
            <person name="Li R."/>
            <person name="Xu Z."/>
            <person name="Li S."/>
            <person name="Li X."/>
            <person name="Zheng H."/>
            <person name="Cong L."/>
            <person name="Lin L."/>
            <person name="Yin J."/>
            <person name="Geng J."/>
            <person name="Li G."/>
            <person name="Shi J."/>
            <person name="Liu J."/>
            <person name="Lv H."/>
            <person name="Li J."/>
            <person name="Wang J."/>
            <person name="Deng Y."/>
            <person name="Ran L."/>
            <person name="Shi X."/>
            <person name="Wang X."/>
            <person name="Wu Q."/>
            <person name="Li C."/>
            <person name="Ren X."/>
            <person name="Wang J."/>
            <person name="Wang X."/>
            <person name="Li D."/>
            <person name="Liu D."/>
            <person name="Zhang X."/>
            <person name="Ji Z."/>
            <person name="Zhao W."/>
            <person name="Sun Y."/>
            <person name="Zhang Z."/>
            <person name="Bao J."/>
            <person name="Han Y."/>
            <person name="Dong L."/>
            <person name="Ji J."/>
            <person name="Chen P."/>
            <person name="Wu S."/>
            <person name="Liu J."/>
            <person name="Xiao Y."/>
            <person name="Bu D."/>
            <person name="Tan J."/>
            <person name="Yang L."/>
            <person name="Ye C."/>
            <person name="Zhang J."/>
            <person name="Xu J."/>
            <person name="Zhou Y."/>
            <person name="Yu Y."/>
            <person name="Zhang B."/>
            <person name="Zhuang S."/>
            <person name="Wei H."/>
            <person name="Liu B."/>
            <person name="Lei M."/>
            <person name="Yu H."/>
            <person name="Li Y."/>
            <person name="Xu H."/>
            <person name="Wei S."/>
            <person name="He X."/>
            <person name="Fang L."/>
            <person name="Zhang Z."/>
            <person name="Zhang Y."/>
            <person name="Huang X."/>
            <person name="Su Z."/>
            <person name="Tong W."/>
            <person name="Li J."/>
            <person name="Tong Z."/>
            <person name="Li S."/>
            <person name="Ye J."/>
            <person name="Wang L."/>
            <person name="Fang L."/>
            <person name="Lei T."/>
            <person name="Chen C."/>
            <person name="Chen H."/>
            <person name="Xu Z."/>
            <person name="Li H."/>
            <person name="Huang H."/>
            <person name="Zhang F."/>
            <person name="Xu H."/>
            <person name="Li N."/>
            <person name="Zhao C."/>
            <person name="Li S."/>
            <person name="Dong L."/>
            <person name="Huang Y."/>
            <person name="Li L."/>
            <person name="Xi Y."/>
            <person name="Qi Q."/>
            <person name="Li W."/>
            <person name="Zhang B."/>
            <person name="Hu W."/>
            <person name="Zhang Y."/>
            <person name="Tian X."/>
            <person name="Jiao Y."/>
            <person name="Liang X."/>
            <person name="Jin J."/>
            <person name="Gao L."/>
            <person name="Zheng W."/>
            <person name="Hao B."/>
            <person name="Liu S."/>
            <person name="Wang W."/>
            <person name="Yuan L."/>
            <person name="Cao M."/>
            <person name="McDermott J."/>
            <person name="Samudrala R."/>
            <person name="Wang J."/>
            <person name="Wong G.K."/>
            <person name="Yang H."/>
        </authorList>
    </citation>
    <scope>NUCLEOTIDE SEQUENCE [LARGE SCALE GENOMIC DNA]</scope>
    <source>
        <strain evidence="3">cv. 93-11</strain>
    </source>
</reference>
<dbReference type="AlphaFoldDB" id="B8BEC8"/>
<sequence>MAANASGGDKGIIGEMIAHPKLTDGGMIKLAIQEKGLMDTVPDANLKAMSGSQKKDDKVVMTEDMGTSSSQGSEAFTEGEIDEEEEDIIEVSLEEEEVQIAGQWTILARFYSMRLPNHQALFDDMRRAWQLRADMSYKSLRENMFIITFSSEGVARNLVFRGAGSASSSTSRQKQGEQWDEAVPPRVDARDNFEAEEMEGDDKIDEQLAQQAQRMQMEGEENRIVQGSAKEATPNSEMISAIANLHQQASFGEVSSDEFSARNRKRVQEQTGGVKPGRVKQALLEYQQAVADDTTAQMDSRKLTRALKRSRRVDGEQEVDNLEATSQGAAGKLTGSALGSRQEQ</sequence>
<accession>B8BEC8</accession>
<evidence type="ECO:0000313" key="2">
    <source>
        <dbReference type="EMBL" id="EEC85031.1"/>
    </source>
</evidence>
<gene>
    <name evidence="2" type="ORF">OsI_32335</name>
</gene>
<keyword evidence="3" id="KW-1185">Reference proteome</keyword>
<feature type="region of interest" description="Disordered" evidence="1">
    <location>
        <begin position="307"/>
        <end position="344"/>
    </location>
</feature>